<protein>
    <submittedName>
        <fullName evidence="1">Uncharacterized protein</fullName>
    </submittedName>
</protein>
<evidence type="ECO:0000313" key="2">
    <source>
        <dbReference type="Proteomes" id="UP000826661"/>
    </source>
</evidence>
<reference evidence="1 2" key="1">
    <citation type="journal article" date="2021" name="BMC Genomics">
        <title>Telomere-to-telomere genome assembly of asparaginase-producing Trichoderma simmonsii.</title>
        <authorList>
            <person name="Chung D."/>
            <person name="Kwon Y.M."/>
            <person name="Yang Y."/>
        </authorList>
    </citation>
    <scope>NUCLEOTIDE SEQUENCE [LARGE SCALE GENOMIC DNA]</scope>
    <source>
        <strain evidence="1 2">GH-Sj1</strain>
    </source>
</reference>
<dbReference type="EMBL" id="CP075865">
    <property type="protein sequence ID" value="QYS97038.1"/>
    <property type="molecule type" value="Genomic_DNA"/>
</dbReference>
<organism evidence="1 2">
    <name type="scientific">Trichoderma simmonsii</name>
    <dbReference type="NCBI Taxonomy" id="1491479"/>
    <lineage>
        <taxon>Eukaryota</taxon>
        <taxon>Fungi</taxon>
        <taxon>Dikarya</taxon>
        <taxon>Ascomycota</taxon>
        <taxon>Pezizomycotina</taxon>
        <taxon>Sordariomycetes</taxon>
        <taxon>Hypocreomycetidae</taxon>
        <taxon>Hypocreales</taxon>
        <taxon>Hypocreaceae</taxon>
        <taxon>Trichoderma</taxon>
    </lineage>
</organism>
<dbReference type="AlphaFoldDB" id="A0A8G0PHS2"/>
<dbReference type="Proteomes" id="UP000826661">
    <property type="component" value="Chromosome II"/>
</dbReference>
<proteinExistence type="predicted"/>
<evidence type="ECO:0000313" key="1">
    <source>
        <dbReference type="EMBL" id="QYS97038.1"/>
    </source>
</evidence>
<sequence length="107" mass="11857">MSLFSETGYEPASTGTICLQTPLELLGLHLDRVFWDLRATCRIRQWHLELLFPRLSCSKYLAHEYLPAYQAGRYVSTVSSGITPHGPLSSCVGFAVPDTQASVIQAL</sequence>
<accession>A0A8G0PHS2</accession>
<name>A0A8G0PHS2_9HYPO</name>
<gene>
    <name evidence="1" type="ORF">H0G86_004273</name>
</gene>
<keyword evidence="2" id="KW-1185">Reference proteome</keyword>